<dbReference type="Pfam" id="PF07804">
    <property type="entry name" value="HipA_C"/>
    <property type="match status" value="1"/>
</dbReference>
<evidence type="ECO:0000256" key="1">
    <source>
        <dbReference type="ARBA" id="ARBA00010164"/>
    </source>
</evidence>
<protein>
    <submittedName>
        <fullName evidence="5">HipA domain-containing protein</fullName>
    </submittedName>
</protein>
<organism evidence="5 6">
    <name type="scientific">Svornostia abyssi</name>
    <dbReference type="NCBI Taxonomy" id="2898438"/>
    <lineage>
        <taxon>Bacteria</taxon>
        <taxon>Bacillati</taxon>
        <taxon>Actinomycetota</taxon>
        <taxon>Thermoleophilia</taxon>
        <taxon>Solirubrobacterales</taxon>
        <taxon>Baekduiaceae</taxon>
        <taxon>Svornostia</taxon>
    </lineage>
</organism>
<keyword evidence="2" id="KW-0808">Transferase</keyword>
<dbReference type="EMBL" id="CP088295">
    <property type="protein sequence ID" value="UUY06207.1"/>
    <property type="molecule type" value="Genomic_DNA"/>
</dbReference>
<comment type="similarity">
    <text evidence="1">Belongs to the HipA Ser/Thr kinase family.</text>
</comment>
<evidence type="ECO:0000313" key="6">
    <source>
        <dbReference type="Proteomes" id="UP001058860"/>
    </source>
</evidence>
<reference evidence="6" key="1">
    <citation type="submission" date="2021-11" db="EMBL/GenBank/DDBJ databases">
        <title>Cultivation dependent microbiological survey of springs from the worlds oldest radium mine currently devoted to the extraction of radon-saturated water.</title>
        <authorList>
            <person name="Kapinusova G."/>
            <person name="Smrhova T."/>
            <person name="Strejcek M."/>
            <person name="Suman J."/>
            <person name="Jani K."/>
            <person name="Pajer P."/>
            <person name="Uhlik O."/>
        </authorList>
    </citation>
    <scope>NUCLEOTIDE SEQUENCE [LARGE SCALE GENOMIC DNA]</scope>
    <source>
        <strain evidence="6">J379</strain>
    </source>
</reference>
<keyword evidence="6" id="KW-1185">Reference proteome</keyword>
<evidence type="ECO:0000313" key="5">
    <source>
        <dbReference type="EMBL" id="UUY06207.1"/>
    </source>
</evidence>
<name>A0ABY5PNQ5_9ACTN</name>
<dbReference type="PANTHER" id="PTHR37419">
    <property type="entry name" value="SERINE/THREONINE-PROTEIN KINASE TOXIN HIPA"/>
    <property type="match status" value="1"/>
</dbReference>
<dbReference type="Gene3D" id="1.10.1070.20">
    <property type="match status" value="1"/>
</dbReference>
<evidence type="ECO:0000259" key="4">
    <source>
        <dbReference type="Pfam" id="PF07804"/>
    </source>
</evidence>
<dbReference type="InterPro" id="IPR052028">
    <property type="entry name" value="HipA_Ser/Thr_kinase"/>
</dbReference>
<gene>
    <name evidence="5" type="ORF">LRS13_12065</name>
</gene>
<sequence length="193" mass="21588">MAECRLLEEHGRRHFMTRRFDRPDAGGKLHMQTLGALEQVSYNEPGAYSYEQALLLIRRLGLGTPAVEQQFRRMVFNVVARNQDDHVKNIAFLMDRAGRWALAPAYDVTFAWQPGNRWLDAHQMTINGKRDGFTREDLRAVARLGGLKRGAADAILTEVTEAVRGWPEVAATVGVDEALAARIAAAHRLVLPA</sequence>
<proteinExistence type="inferred from homology"/>
<keyword evidence="3" id="KW-0418">Kinase</keyword>
<dbReference type="PANTHER" id="PTHR37419:SF8">
    <property type="entry name" value="TOXIN YJJJ"/>
    <property type="match status" value="1"/>
</dbReference>
<dbReference type="Proteomes" id="UP001058860">
    <property type="component" value="Chromosome"/>
</dbReference>
<accession>A0ABY5PNQ5</accession>
<feature type="domain" description="HipA-like C-terminal" evidence="4">
    <location>
        <begin position="1"/>
        <end position="164"/>
    </location>
</feature>
<evidence type="ECO:0000256" key="2">
    <source>
        <dbReference type="ARBA" id="ARBA00022679"/>
    </source>
</evidence>
<dbReference type="InterPro" id="IPR012893">
    <property type="entry name" value="HipA-like_C"/>
</dbReference>
<evidence type="ECO:0000256" key="3">
    <source>
        <dbReference type="ARBA" id="ARBA00022777"/>
    </source>
</evidence>